<protein>
    <submittedName>
        <fullName evidence="1">Uncharacterized protein</fullName>
    </submittedName>
</protein>
<dbReference type="Proteomes" id="UP000198897">
    <property type="component" value="Unassembled WGS sequence"/>
</dbReference>
<sequence length="328" mass="35640">MRCVPRPTQDVCQLEDSVDGFEVELIDQENLIYEIRNTGASSALSNWIIELDACEFENCLVSEVFPIGDSPPDMFMQGVCQYPSQNNEMFACPEGDAPCDGVITGLKFDELDDFGELSEGFAQRFQIILGSDFELAPACFQLKFGNEGRCGQICAPVCVDDECEDACECATPSVFQCSIDLPSCFSFEGTADDVMAGFCIGDANCELVGNCEKLATVIVCDQELECCVRVNEWLQSVDLEIIFNVPLTPSDDACGDTPIAASCLVDDTFTKQCFTCIDDFTPPCTLPTCENVVINPSETTVDTDSTTGQSTLTILFTVDLPDCSTQNG</sequence>
<accession>A0A1I2PR29</accession>
<evidence type="ECO:0000313" key="2">
    <source>
        <dbReference type="Proteomes" id="UP000198897"/>
    </source>
</evidence>
<dbReference type="AlphaFoldDB" id="A0A1I2PR29"/>
<reference evidence="2" key="1">
    <citation type="submission" date="2016-10" db="EMBL/GenBank/DDBJ databases">
        <authorList>
            <person name="Varghese N."/>
            <person name="Submissions S."/>
        </authorList>
    </citation>
    <scope>NUCLEOTIDE SEQUENCE [LARGE SCALE GENOMIC DNA]</scope>
    <source>
        <strain evidence="2">FP5</strain>
    </source>
</reference>
<evidence type="ECO:0000313" key="1">
    <source>
        <dbReference type="EMBL" id="SFG18715.1"/>
    </source>
</evidence>
<name>A0A1I2PR29_9BACI</name>
<dbReference type="EMBL" id="FOOG01000027">
    <property type="protein sequence ID" value="SFG18715.1"/>
    <property type="molecule type" value="Genomic_DNA"/>
</dbReference>
<organism evidence="1 2">
    <name type="scientific">Halobacillus alkaliphilus</name>
    <dbReference type="NCBI Taxonomy" id="396056"/>
    <lineage>
        <taxon>Bacteria</taxon>
        <taxon>Bacillati</taxon>
        <taxon>Bacillota</taxon>
        <taxon>Bacilli</taxon>
        <taxon>Bacillales</taxon>
        <taxon>Bacillaceae</taxon>
        <taxon>Halobacillus</taxon>
    </lineage>
</organism>
<dbReference type="OrthoDB" id="2955936at2"/>
<dbReference type="RefSeq" id="WP_089752689.1">
    <property type="nucleotide sequence ID" value="NZ_FOOG01000027.1"/>
</dbReference>
<proteinExistence type="predicted"/>
<keyword evidence="2" id="KW-1185">Reference proteome</keyword>
<gene>
    <name evidence="1" type="ORF">SAMN05216353_12719</name>
</gene>